<name>A0A873WK01_9CAUD</name>
<sequence>MTAADRMNVRGMSLYGWGVRDCSREPYSHLPHARRGGVRV</sequence>
<reference evidence="1" key="1">
    <citation type="submission" date="2020-07" db="EMBL/GenBank/DDBJ databases">
        <title>Complete genome sequence of Streptomyces phage Shady.</title>
        <authorList>
            <person name="Ortega C.A."/>
            <person name="Hernandez I."/>
            <person name="Guadalupe Vizoso-Pinto M."/>
            <person name="Clark J.D."/>
            <person name="Liu M."/>
            <person name="Burrowes B.H."/>
        </authorList>
    </citation>
    <scope>NUCLEOTIDE SEQUENCE</scope>
</reference>
<accession>A0A873WK01</accession>
<gene>
    <name evidence="1" type="ORF">CPT_Shady_065</name>
</gene>
<dbReference type="EMBL" id="MT701596">
    <property type="protein sequence ID" value="QPB09826.1"/>
    <property type="molecule type" value="Genomic_DNA"/>
</dbReference>
<keyword evidence="2" id="KW-1185">Reference proteome</keyword>
<evidence type="ECO:0000313" key="2">
    <source>
        <dbReference type="Proteomes" id="UP000663311"/>
    </source>
</evidence>
<evidence type="ECO:0000313" key="1">
    <source>
        <dbReference type="EMBL" id="QPB09826.1"/>
    </source>
</evidence>
<organism evidence="1 2">
    <name type="scientific">Streptomyces phage Shady</name>
    <dbReference type="NCBI Taxonomy" id="2767585"/>
    <lineage>
        <taxon>Viruses</taxon>
        <taxon>Duplodnaviria</taxon>
        <taxon>Heunggongvirae</taxon>
        <taxon>Uroviricota</taxon>
        <taxon>Caudoviricetes</taxon>
        <taxon>Colingsworthviridae</taxon>
        <taxon>Shadyvirus</taxon>
        <taxon>Shadyvirus shady</taxon>
    </lineage>
</organism>
<proteinExistence type="predicted"/>
<protein>
    <submittedName>
        <fullName evidence="1">Uncharacterized protein</fullName>
    </submittedName>
</protein>
<dbReference type="Proteomes" id="UP000663311">
    <property type="component" value="Segment"/>
</dbReference>